<dbReference type="SUPFAM" id="SSF53448">
    <property type="entry name" value="Nucleotide-diphospho-sugar transferases"/>
    <property type="match status" value="1"/>
</dbReference>
<protein>
    <recommendedName>
        <fullName evidence="10">glycogenin glucosyltransferase</fullName>
        <ecNumber evidence="10">2.4.1.186</ecNumber>
    </recommendedName>
</protein>
<name>A0A9P8Q0B9_9ASCO</name>
<dbReference type="EC" id="2.4.1.186" evidence="10"/>
<dbReference type="OrthoDB" id="2014201at2759"/>
<keyword evidence="14" id="KW-0175">Coiled coil</keyword>
<evidence type="ECO:0000256" key="2">
    <source>
        <dbReference type="ARBA" id="ARBA00004496"/>
    </source>
</evidence>
<dbReference type="FunFam" id="3.90.550.10:FF:000092">
    <property type="entry name" value="Glycogenin 2"/>
    <property type="match status" value="1"/>
</dbReference>
<evidence type="ECO:0000313" key="15">
    <source>
        <dbReference type="EMBL" id="KAH3680835.1"/>
    </source>
</evidence>
<dbReference type="PANTHER" id="PTHR11183">
    <property type="entry name" value="GLYCOGENIN SUBFAMILY MEMBER"/>
    <property type="match status" value="1"/>
</dbReference>
<keyword evidence="3" id="KW-0963">Cytoplasm</keyword>
<evidence type="ECO:0000256" key="14">
    <source>
        <dbReference type="SAM" id="Coils"/>
    </source>
</evidence>
<proteinExistence type="inferred from homology"/>
<dbReference type="EMBL" id="JAEUBF010000033">
    <property type="protein sequence ID" value="KAH3680835.1"/>
    <property type="molecule type" value="Genomic_DNA"/>
</dbReference>
<evidence type="ECO:0000256" key="12">
    <source>
        <dbReference type="ARBA" id="ARBA00052293"/>
    </source>
</evidence>
<accession>A0A9P8Q0B9</accession>
<reference evidence="15" key="2">
    <citation type="submission" date="2021-01" db="EMBL/GenBank/DDBJ databases">
        <authorList>
            <person name="Schikora-Tamarit M.A."/>
        </authorList>
    </citation>
    <scope>NUCLEOTIDE SEQUENCE</scope>
    <source>
        <strain evidence="15">CBS6341</strain>
    </source>
</reference>
<comment type="subcellular location">
    <subcellularLocation>
        <location evidence="2">Cytoplasm</location>
    </subcellularLocation>
</comment>
<reference evidence="15" key="1">
    <citation type="journal article" date="2021" name="Open Biol.">
        <title>Shared evolutionary footprints suggest mitochondrial oxidative damage underlies multiple complex I losses in fungi.</title>
        <authorList>
            <person name="Schikora-Tamarit M.A."/>
            <person name="Marcet-Houben M."/>
            <person name="Nosek J."/>
            <person name="Gabaldon T."/>
        </authorList>
    </citation>
    <scope>NUCLEOTIDE SEQUENCE</scope>
    <source>
        <strain evidence="15">CBS6341</strain>
    </source>
</reference>
<gene>
    <name evidence="15" type="ORF">WICMUC_000103</name>
</gene>
<comment type="function">
    <text evidence="13">Self-glucosylating initiator of glycogen synthesis. It catalyzes the formation of a short alpha (1,4)-glucosyl chain covalently attached via a glucose 1-O-tyrosyl linkage to internal tyrosine residues and these chains act as primers for the elongation reaction catalyzed by glycogen synthase.</text>
</comment>
<comment type="similarity">
    <text evidence="9">Belongs to the glycosyltransferase 8 family. Glycogenin subfamily.</text>
</comment>
<comment type="catalytic activity">
    <reaction evidence="11">
        <text>[1,4-alpha-D-glucosyl](n)-L-tyrosyl-[glycogenin] + UDP-alpha-D-glucose = [1,4-alpha-D-glucosyl](n+1)-L-tyrosyl-[glycogenin] + UDP + H(+)</text>
        <dbReference type="Rhea" id="RHEA:56560"/>
        <dbReference type="Rhea" id="RHEA-COMP:14606"/>
        <dbReference type="Rhea" id="RHEA-COMP:14607"/>
        <dbReference type="ChEBI" id="CHEBI:15378"/>
        <dbReference type="ChEBI" id="CHEBI:58223"/>
        <dbReference type="ChEBI" id="CHEBI:58885"/>
        <dbReference type="ChEBI" id="CHEBI:140574"/>
        <dbReference type="EC" id="2.4.1.186"/>
    </reaction>
</comment>
<evidence type="ECO:0000256" key="3">
    <source>
        <dbReference type="ARBA" id="ARBA00022490"/>
    </source>
</evidence>
<dbReference type="CDD" id="cd02537">
    <property type="entry name" value="GT8_Glycogenin"/>
    <property type="match status" value="1"/>
</dbReference>
<evidence type="ECO:0000256" key="11">
    <source>
        <dbReference type="ARBA" id="ARBA00050886"/>
    </source>
</evidence>
<evidence type="ECO:0000313" key="16">
    <source>
        <dbReference type="Proteomes" id="UP000769528"/>
    </source>
</evidence>
<dbReference type="InterPro" id="IPR002495">
    <property type="entry name" value="Glyco_trans_8"/>
</dbReference>
<keyword evidence="5" id="KW-0479">Metal-binding</keyword>
<evidence type="ECO:0000256" key="13">
    <source>
        <dbReference type="ARBA" id="ARBA00057883"/>
    </source>
</evidence>
<comment type="caution">
    <text evidence="15">The sequence shown here is derived from an EMBL/GenBank/DDBJ whole genome shotgun (WGS) entry which is preliminary data.</text>
</comment>
<evidence type="ECO:0000256" key="8">
    <source>
        <dbReference type="ARBA" id="ARBA00023211"/>
    </source>
</evidence>
<dbReference type="InterPro" id="IPR050587">
    <property type="entry name" value="GNT1/Glycosyltrans_8"/>
</dbReference>
<dbReference type="Gene3D" id="3.90.550.10">
    <property type="entry name" value="Spore Coat Polysaccharide Biosynthesis Protein SpsA, Chain A"/>
    <property type="match status" value="1"/>
</dbReference>
<evidence type="ECO:0000256" key="9">
    <source>
        <dbReference type="ARBA" id="ARBA00038162"/>
    </source>
</evidence>
<evidence type="ECO:0000256" key="4">
    <source>
        <dbReference type="ARBA" id="ARBA00022679"/>
    </source>
</evidence>
<dbReference type="Pfam" id="PF01501">
    <property type="entry name" value="Glyco_transf_8"/>
    <property type="match status" value="1"/>
</dbReference>
<sequence>MTKAIATLLFSAGYLAGALVLAKTLRQHRIPQDVRLIVLITVQLTPYQQSLINEAFDEVIEISNIYASPSSKEIKLLNRPELYPTFSKINLFKLTQFENVLFLDSDTLPLKPIFDIFDNDISENQIVACPDSGWPDIFNSGLFLIKPSIVVFDQLITKIGSSNSPSFDGADQGLLNEFFQFDHPNEKSWIKLPFLYNVTPSIHYQYQPAYQFFQNDIKVIHFIGDIKPWNKPGFFGNLRDEWWIKYSEFFDREFNIEKSINGIEPVYHQPSLSKESENLSLAENLEKTQTSSCRSPQDETTHSVRNVEHQDVLLNPVSFQYFPTIDSKFKWDPALNEPPKNGRPEAEHFPKDLNQYKDWNERALQEAKLDYNKNDQLDNYGVQNEEQSQEEWKPPPIFPWEYEHRQAQPTRVFNNFSNTFSFDHLWENLPIIKKIKSKKEEHERRKSKEEEERLKEIERRYTGDIENTDADTIPVTDFVNNEAFSHREELTANPKHQRNDLLNDSEGFDFVKHESQNEKPEFFVSSTSISTAFEVIEDLKDELEADLE</sequence>
<comment type="cofactor">
    <cofactor evidence="1">
        <name>Mn(2+)</name>
        <dbReference type="ChEBI" id="CHEBI:29035"/>
    </cofactor>
</comment>
<evidence type="ECO:0000256" key="5">
    <source>
        <dbReference type="ARBA" id="ARBA00022723"/>
    </source>
</evidence>
<dbReference type="GO" id="GO:0008466">
    <property type="term" value="F:glycogenin glucosyltransferase activity"/>
    <property type="evidence" value="ECO:0007669"/>
    <property type="project" value="UniProtKB-EC"/>
</dbReference>
<dbReference type="GO" id="GO:0046872">
    <property type="term" value="F:metal ion binding"/>
    <property type="evidence" value="ECO:0007669"/>
    <property type="project" value="UniProtKB-KW"/>
</dbReference>
<keyword evidence="7" id="KW-0325">Glycoprotein</keyword>
<comment type="catalytic activity">
    <reaction evidence="12">
        <text>L-tyrosyl-[glycogenin] + UDP-alpha-D-glucose = alpha-D-glucosyl-L-tyrosyl-[glycogenin] + UDP + H(+)</text>
        <dbReference type="Rhea" id="RHEA:23360"/>
        <dbReference type="Rhea" id="RHEA-COMP:14604"/>
        <dbReference type="Rhea" id="RHEA-COMP:14605"/>
        <dbReference type="ChEBI" id="CHEBI:15378"/>
        <dbReference type="ChEBI" id="CHEBI:46858"/>
        <dbReference type="ChEBI" id="CHEBI:58223"/>
        <dbReference type="ChEBI" id="CHEBI:58885"/>
        <dbReference type="ChEBI" id="CHEBI:140573"/>
        <dbReference type="EC" id="2.4.1.186"/>
    </reaction>
</comment>
<evidence type="ECO:0000256" key="7">
    <source>
        <dbReference type="ARBA" id="ARBA00023180"/>
    </source>
</evidence>
<dbReference type="InterPro" id="IPR029044">
    <property type="entry name" value="Nucleotide-diphossugar_trans"/>
</dbReference>
<dbReference type="Proteomes" id="UP000769528">
    <property type="component" value="Unassembled WGS sequence"/>
</dbReference>
<keyword evidence="6" id="KW-0320">Glycogen biosynthesis</keyword>
<organism evidence="15 16">
    <name type="scientific">Wickerhamomyces mucosus</name>
    <dbReference type="NCBI Taxonomy" id="1378264"/>
    <lineage>
        <taxon>Eukaryota</taxon>
        <taxon>Fungi</taxon>
        <taxon>Dikarya</taxon>
        <taxon>Ascomycota</taxon>
        <taxon>Saccharomycotina</taxon>
        <taxon>Saccharomycetes</taxon>
        <taxon>Phaffomycetales</taxon>
        <taxon>Wickerhamomycetaceae</taxon>
        <taxon>Wickerhamomyces</taxon>
    </lineage>
</organism>
<keyword evidence="8" id="KW-0464">Manganese</keyword>
<evidence type="ECO:0000256" key="1">
    <source>
        <dbReference type="ARBA" id="ARBA00001936"/>
    </source>
</evidence>
<evidence type="ECO:0000256" key="6">
    <source>
        <dbReference type="ARBA" id="ARBA00023056"/>
    </source>
</evidence>
<dbReference type="GO" id="GO:0005978">
    <property type="term" value="P:glycogen biosynthetic process"/>
    <property type="evidence" value="ECO:0007669"/>
    <property type="project" value="UniProtKB-KW"/>
</dbReference>
<keyword evidence="16" id="KW-1185">Reference proteome</keyword>
<evidence type="ECO:0000256" key="10">
    <source>
        <dbReference type="ARBA" id="ARBA00038934"/>
    </source>
</evidence>
<keyword evidence="4" id="KW-0808">Transferase</keyword>
<feature type="coiled-coil region" evidence="14">
    <location>
        <begin position="432"/>
        <end position="460"/>
    </location>
</feature>
<dbReference type="AlphaFoldDB" id="A0A9P8Q0B9"/>
<dbReference type="GO" id="GO:0005737">
    <property type="term" value="C:cytoplasm"/>
    <property type="evidence" value="ECO:0007669"/>
    <property type="project" value="UniProtKB-SubCell"/>
</dbReference>